<name>A0AC61S516_9BACT</name>
<evidence type="ECO:0000313" key="1">
    <source>
        <dbReference type="EMBL" id="THG46824.1"/>
    </source>
</evidence>
<evidence type="ECO:0000313" key="2">
    <source>
        <dbReference type="Proteomes" id="UP000305401"/>
    </source>
</evidence>
<proteinExistence type="predicted"/>
<accession>A0AC61S516</accession>
<dbReference type="Proteomes" id="UP000305401">
    <property type="component" value="Unassembled WGS sequence"/>
</dbReference>
<organism evidence="1 2">
    <name type="scientific">Muribaculum caecicola</name>
    <dbReference type="NCBI Taxonomy" id="3038144"/>
    <lineage>
        <taxon>Bacteria</taxon>
        <taxon>Pseudomonadati</taxon>
        <taxon>Bacteroidota</taxon>
        <taxon>Bacteroidia</taxon>
        <taxon>Bacteroidales</taxon>
        <taxon>Muribaculaceae</taxon>
        <taxon>Muribaculum</taxon>
    </lineage>
</organism>
<gene>
    <name evidence="1" type="ORF">E5990_08060</name>
</gene>
<keyword evidence="1" id="KW-0675">Receptor</keyword>
<sequence>MMKRLLLLASMVWLTCAASFAVFAANIKCSGNIVDEQGEPIVGATVAVPGTSIATSTDIDGRFTLSVPEGKSIRVTYIGYKPLEAKAAPNMKLDMAVESTMLKDVVVEQSAARTRLTPVAVSTVGAQTIDLKLGNQDLPEVLKTTPGVWTTKQGGGFGDAKTNVRGFTSANVAVMINGIPINDMEWGGTYWSNWGGLSDVTSNIQVQRGLGATIISSPSVGGTINITTRTIDAEKGGSVWYGMGNDGMNNYGVKISTGLMKNGWAVTLLGSRKWGDGYIQGTPFNNYNYFLNVSKRINENHQLSLTGFGSWQKHVRRPNQRSGLSIEGYQVYGKRYMGSSSMYRYNPTFGYDKTGQVKTQNLNESHKPQIQLNHIWKIDDTSSLSSAVYMSYCDAGGYSGQANGIDYKYSDWYGATDGVLSTRFRRADGTFDYGAIQTINEESDNGSKLVMSNGINQHIWYGLISSYKKEFAMPNDNKLNLTAGIDLRYYVGTHKNKIVDLYNGEYFIDYSSRNGVSAELNSAAADPMWKFEHLGIGDVVYKNYKGYARQGGLYAQGEYTVMDGKLNIVLAGSASNTAYWRREFMYADKEHERSATRDFWGGTVKGGANYNIDDYNNVFVNLGYISRAPFFQGGAFLQYSTSNALNRDAVNEKVASYEIGYGYNSSKFAVTVNGYYTQWYDKTMTKGGTMDDGLRYSINLQGVNALHMGVEMNLNWKPLNWLDVEGMLSVGKWEWNSNASGYFYNELGQPLKSIKDGAIASGIGAPDHAKATVNQKGVKVGDSPQTQASISLQFKPFRGFRIGADWVVEDRTFSDYSLTGSSLGENATINVADPWRIPWGQQVDMFASYRFKIGNVNATLYGNVYNVFNNYYITDAVTGINSRGTWENAYGVFYSFGRTYSVRMRINF</sequence>
<reference evidence="1" key="1">
    <citation type="submission" date="2019-04" db="EMBL/GenBank/DDBJ databases">
        <title>Microbes associate with the intestines of laboratory mice.</title>
        <authorList>
            <person name="Navarre W."/>
            <person name="Wong E."/>
            <person name="Huang K.C."/>
            <person name="Tropini C."/>
            <person name="Ng K."/>
            <person name="Yu B."/>
        </authorList>
    </citation>
    <scope>NUCLEOTIDE SEQUENCE</scope>
    <source>
        <strain evidence="1">NM86_A22</strain>
    </source>
</reference>
<keyword evidence="2" id="KW-1185">Reference proteome</keyword>
<comment type="caution">
    <text evidence="1">The sequence shown here is derived from an EMBL/GenBank/DDBJ whole genome shotgun (WGS) entry which is preliminary data.</text>
</comment>
<protein>
    <submittedName>
        <fullName evidence="1">TonB-dependent receptor</fullName>
    </submittedName>
</protein>
<dbReference type="EMBL" id="SSTG01000103">
    <property type="protein sequence ID" value="THG46824.1"/>
    <property type="molecule type" value="Genomic_DNA"/>
</dbReference>